<dbReference type="SUPFAM" id="SSF51905">
    <property type="entry name" value="FAD/NAD(P)-binding domain"/>
    <property type="match status" value="1"/>
</dbReference>
<dbReference type="PANTHER" id="PTHR43734">
    <property type="entry name" value="PHYTOENE DESATURASE"/>
    <property type="match status" value="1"/>
</dbReference>
<keyword evidence="2" id="KW-0125">Carotenoid biosynthesis</keyword>
<evidence type="ECO:0000256" key="2">
    <source>
        <dbReference type="ARBA" id="ARBA00022746"/>
    </source>
</evidence>
<dbReference type="GO" id="GO:0016491">
    <property type="term" value="F:oxidoreductase activity"/>
    <property type="evidence" value="ECO:0007669"/>
    <property type="project" value="UniProtKB-KW"/>
</dbReference>
<dbReference type="InterPro" id="IPR002937">
    <property type="entry name" value="Amino_oxidase"/>
</dbReference>
<dbReference type="EMBL" id="CAFBAA010000042">
    <property type="protein sequence ID" value="CAB4845001.1"/>
    <property type="molecule type" value="Genomic_DNA"/>
</dbReference>
<organism evidence="5">
    <name type="scientific">freshwater metagenome</name>
    <dbReference type="NCBI Taxonomy" id="449393"/>
    <lineage>
        <taxon>unclassified sequences</taxon>
        <taxon>metagenomes</taxon>
        <taxon>ecological metagenomes</taxon>
    </lineage>
</organism>
<protein>
    <submittedName>
        <fullName evidence="5">Unannotated protein</fullName>
    </submittedName>
</protein>
<dbReference type="GO" id="GO:0016117">
    <property type="term" value="P:carotenoid biosynthetic process"/>
    <property type="evidence" value="ECO:0007669"/>
    <property type="project" value="UniProtKB-KW"/>
</dbReference>
<comment type="pathway">
    <text evidence="1">Carotenoid biosynthesis.</text>
</comment>
<dbReference type="InterPro" id="IPR036188">
    <property type="entry name" value="FAD/NAD-bd_sf"/>
</dbReference>
<evidence type="ECO:0000256" key="3">
    <source>
        <dbReference type="ARBA" id="ARBA00023002"/>
    </source>
</evidence>
<name>A0A6J7BIY9_9ZZZZ</name>
<feature type="domain" description="Amine oxidase" evidence="4">
    <location>
        <begin position="11"/>
        <end position="393"/>
    </location>
</feature>
<gene>
    <name evidence="5" type="ORF">UFOPK3266_01343</name>
</gene>
<dbReference type="InterPro" id="IPR014105">
    <property type="entry name" value="Carotenoid/retinoid_OxRdtase"/>
</dbReference>
<dbReference type="Gene3D" id="3.50.50.60">
    <property type="entry name" value="FAD/NAD(P)-binding domain"/>
    <property type="match status" value="2"/>
</dbReference>
<dbReference type="PANTHER" id="PTHR43734:SF7">
    <property type="entry name" value="4,4'-DIAPONEUROSPORENE OXYGENASE"/>
    <property type="match status" value="1"/>
</dbReference>
<proteinExistence type="predicted"/>
<sequence>MSRIAIVGAGIGGLAAAVKLAALGHHVEIFEGSSFVGGKCRTESIGGYSFDVGPSLFTLPAVYRDLFLKTGKPLEEELELLSLDPAFEYRFDDGATFAYRGSRGALMESITQAFGVRAALQWQRLLDRGSEMWRVARDPFIQSPIAPLRSMMRRKGVVRDSRIIAPHRTLRSLGRSIVSDPHLRILIDRYATYTGSDPRKAPAALLTIPYIESTFGAWHIKGGVGSLSGALARRAETLGVIIHLSTEVRTIETSSNEVTGIRLENGDFYPAEIVISNADATHTFNSLLDAPRQAAKLAKAAPSLSGFVLMLGLRGRTPGLGHNTVLFPADYDAEFDALFGSSPHLIEDPTIYICSPDDAAMRPHADSESWFVLVNTPGTTFVDWSNQATVERYKNQIIDLIEERGITVRDRIDVCQVRTPADFERENRAPGGGIYGKAGNSRTAALSRTKNSTHIKGLYSVGGSVHPGGGLPMVGIGAEIVCKAIGPAS</sequence>
<evidence type="ECO:0000259" key="4">
    <source>
        <dbReference type="Pfam" id="PF01593"/>
    </source>
</evidence>
<keyword evidence="3" id="KW-0560">Oxidoreductase</keyword>
<dbReference type="NCBIfam" id="TIGR02734">
    <property type="entry name" value="crtI_fam"/>
    <property type="match status" value="1"/>
</dbReference>
<dbReference type="AlphaFoldDB" id="A0A6J7BIY9"/>
<accession>A0A6J7BIY9</accession>
<reference evidence="5" key="1">
    <citation type="submission" date="2020-05" db="EMBL/GenBank/DDBJ databases">
        <authorList>
            <person name="Chiriac C."/>
            <person name="Salcher M."/>
            <person name="Ghai R."/>
            <person name="Kavagutti S V."/>
        </authorList>
    </citation>
    <scope>NUCLEOTIDE SEQUENCE</scope>
</reference>
<evidence type="ECO:0000313" key="5">
    <source>
        <dbReference type="EMBL" id="CAB4845001.1"/>
    </source>
</evidence>
<dbReference type="Pfam" id="PF01593">
    <property type="entry name" value="Amino_oxidase"/>
    <property type="match status" value="1"/>
</dbReference>
<evidence type="ECO:0000256" key="1">
    <source>
        <dbReference type="ARBA" id="ARBA00004829"/>
    </source>
</evidence>